<dbReference type="RefSeq" id="WP_133580165.1">
    <property type="nucleotide sequence ID" value="NZ_SNYJ01000006.1"/>
</dbReference>
<organism evidence="2 3">
    <name type="scientific">Aureibacillus halotolerans</name>
    <dbReference type="NCBI Taxonomy" id="1508390"/>
    <lineage>
        <taxon>Bacteria</taxon>
        <taxon>Bacillati</taxon>
        <taxon>Bacillota</taxon>
        <taxon>Bacilli</taxon>
        <taxon>Bacillales</taxon>
        <taxon>Bacillaceae</taxon>
        <taxon>Aureibacillus</taxon>
    </lineage>
</organism>
<comment type="caution">
    <text evidence="2">The sequence shown here is derived from an EMBL/GenBank/DDBJ whole genome shotgun (WGS) entry which is preliminary data.</text>
</comment>
<gene>
    <name evidence="2" type="ORF">EV213_10658</name>
</gene>
<reference evidence="2 3" key="1">
    <citation type="submission" date="2019-03" db="EMBL/GenBank/DDBJ databases">
        <title>Genomic Encyclopedia of Type Strains, Phase IV (KMG-IV): sequencing the most valuable type-strain genomes for metagenomic binning, comparative biology and taxonomic classification.</title>
        <authorList>
            <person name="Goeker M."/>
        </authorList>
    </citation>
    <scope>NUCLEOTIDE SEQUENCE [LARGE SCALE GENOMIC DNA]</scope>
    <source>
        <strain evidence="2 3">DSM 28697</strain>
    </source>
</reference>
<dbReference type="PANTHER" id="PTHR33608">
    <property type="entry name" value="BLL2464 PROTEIN"/>
    <property type="match status" value="1"/>
</dbReference>
<dbReference type="AlphaFoldDB" id="A0A4R6U4D1"/>
<keyword evidence="3" id="KW-1185">Reference proteome</keyword>
<dbReference type="Pfam" id="PF01882">
    <property type="entry name" value="DUF58"/>
    <property type="match status" value="1"/>
</dbReference>
<evidence type="ECO:0000259" key="1">
    <source>
        <dbReference type="Pfam" id="PF01882"/>
    </source>
</evidence>
<dbReference type="EMBL" id="SNYJ01000006">
    <property type="protein sequence ID" value="TDQ40342.1"/>
    <property type="molecule type" value="Genomic_DNA"/>
</dbReference>
<dbReference type="PANTHER" id="PTHR33608:SF7">
    <property type="entry name" value="DUF58 DOMAIN-CONTAINING PROTEIN"/>
    <property type="match status" value="1"/>
</dbReference>
<dbReference type="OrthoDB" id="9776116at2"/>
<evidence type="ECO:0000313" key="3">
    <source>
        <dbReference type="Proteomes" id="UP000295632"/>
    </source>
</evidence>
<evidence type="ECO:0000313" key="2">
    <source>
        <dbReference type="EMBL" id="TDQ40342.1"/>
    </source>
</evidence>
<dbReference type="InterPro" id="IPR036465">
    <property type="entry name" value="vWFA_dom_sf"/>
</dbReference>
<dbReference type="Proteomes" id="UP000295632">
    <property type="component" value="Unassembled WGS sequence"/>
</dbReference>
<protein>
    <submittedName>
        <fullName evidence="2">Uncharacterized protein DUF58</fullName>
    </submittedName>
</protein>
<accession>A0A4R6U4D1</accession>
<proteinExistence type="predicted"/>
<dbReference type="InterPro" id="IPR002881">
    <property type="entry name" value="DUF58"/>
</dbReference>
<feature type="domain" description="DUF58" evidence="1">
    <location>
        <begin position="48"/>
        <end position="252"/>
    </location>
</feature>
<dbReference type="SUPFAM" id="SSF53300">
    <property type="entry name" value="vWA-like"/>
    <property type="match status" value="1"/>
</dbReference>
<sequence length="289" mass="33146">MTNEQVAISSSFRSQLRRRMLQARLTSSGLHKGQRRARTFGHSLDFSDYRAYHPGDDVRQMDWNVYARTQKYYIKRFLDEQELSVHLILDCSQSMAFDQQKWHRMKEITAALGFMSLAAEDRLSVSPLPNSMSPFRSKKGTSHVQQLFQYVQRIQSFEGTFADQLMHMKPTAGLCIVISDFLEPLDVLQPALKMLRRRSSVRLVQMLSEEELQPSFLGDLQLIDTESGKGLNVSARSGILKAYKERLADHTESLNSYCLRLGMELIQVSAAQSSEDIVLKEMTKKGWVK</sequence>
<name>A0A4R6U4D1_9BACI</name>